<evidence type="ECO:0000313" key="3">
    <source>
        <dbReference type="EMBL" id="MBK8524551.1"/>
    </source>
</evidence>
<feature type="signal peptide" evidence="1">
    <location>
        <begin position="1"/>
        <end position="20"/>
    </location>
</feature>
<feature type="non-terminal residue" evidence="3">
    <location>
        <position position="64"/>
    </location>
</feature>
<dbReference type="Pfam" id="PF13609">
    <property type="entry name" value="Porin_4"/>
    <property type="match status" value="1"/>
</dbReference>
<dbReference type="EMBL" id="JADJUC010000010">
    <property type="protein sequence ID" value="MBK8524551.1"/>
    <property type="molecule type" value="Genomic_DNA"/>
</dbReference>
<protein>
    <submittedName>
        <fullName evidence="3">Porin</fullName>
    </submittedName>
</protein>
<gene>
    <name evidence="3" type="ORF">IPL58_10830</name>
</gene>
<dbReference type="InterPro" id="IPR033900">
    <property type="entry name" value="Gram_neg_porin_domain"/>
</dbReference>
<proteinExistence type="predicted"/>
<dbReference type="AlphaFoldDB" id="A0A9D7K2F4"/>
<dbReference type="InterPro" id="IPR023614">
    <property type="entry name" value="Porin_dom_sf"/>
</dbReference>
<feature type="domain" description="Porin" evidence="2">
    <location>
        <begin position="7"/>
        <end position="53"/>
    </location>
</feature>
<dbReference type="SUPFAM" id="SSF56935">
    <property type="entry name" value="Porins"/>
    <property type="match status" value="1"/>
</dbReference>
<evidence type="ECO:0000259" key="2">
    <source>
        <dbReference type="Pfam" id="PF13609"/>
    </source>
</evidence>
<comment type="caution">
    <text evidence="3">The sequence shown here is derived from an EMBL/GenBank/DDBJ whole genome shotgun (WGS) entry which is preliminary data.</text>
</comment>
<dbReference type="Proteomes" id="UP000886689">
    <property type="component" value="Unassembled WGS sequence"/>
</dbReference>
<evidence type="ECO:0000256" key="1">
    <source>
        <dbReference type="SAM" id="SignalP"/>
    </source>
</evidence>
<feature type="chain" id="PRO_5039111783" evidence="1">
    <location>
        <begin position="21"/>
        <end position="64"/>
    </location>
</feature>
<dbReference type="Gene3D" id="2.40.160.10">
    <property type="entry name" value="Porin"/>
    <property type="match status" value="1"/>
</dbReference>
<organism evidence="3 4">
    <name type="scientific">Candidatus Proximibacter danicus</name>
    <dbReference type="NCBI Taxonomy" id="2954365"/>
    <lineage>
        <taxon>Bacteria</taxon>
        <taxon>Pseudomonadati</taxon>
        <taxon>Pseudomonadota</taxon>
        <taxon>Betaproteobacteria</taxon>
        <taxon>Candidatus Proximibacter</taxon>
    </lineage>
</organism>
<reference evidence="3" key="1">
    <citation type="submission" date="2020-10" db="EMBL/GenBank/DDBJ databases">
        <title>Connecting structure to function with the recovery of over 1000 high-quality activated sludge metagenome-assembled genomes encoding full-length rRNA genes using long-read sequencing.</title>
        <authorList>
            <person name="Singleton C.M."/>
            <person name="Petriglieri F."/>
            <person name="Kristensen J.M."/>
            <person name="Kirkegaard R.H."/>
            <person name="Michaelsen T.Y."/>
            <person name="Andersen M.H."/>
            <person name="Karst S.M."/>
            <person name="Dueholm M.S."/>
            <person name="Nielsen P.H."/>
            <person name="Albertsen M."/>
        </authorList>
    </citation>
    <scope>NUCLEOTIDE SEQUENCE</scope>
    <source>
        <strain evidence="3">Hirt_18-Q3-R61-65_BATAC.395</strain>
    </source>
</reference>
<name>A0A9D7K2F4_9PROT</name>
<dbReference type="GO" id="GO:0016020">
    <property type="term" value="C:membrane"/>
    <property type="evidence" value="ECO:0007669"/>
    <property type="project" value="InterPro"/>
</dbReference>
<evidence type="ECO:0000313" key="4">
    <source>
        <dbReference type="Proteomes" id="UP000886689"/>
    </source>
</evidence>
<sequence length="64" mass="6668">MQKKVIALAVAGLVSGAAFAQSNVTIYGQMDMAYERSSTNDATAANTGVSRNNINGQTNVIGFK</sequence>
<keyword evidence="1" id="KW-0732">Signal</keyword>
<dbReference type="GO" id="GO:0015288">
    <property type="term" value="F:porin activity"/>
    <property type="evidence" value="ECO:0007669"/>
    <property type="project" value="InterPro"/>
</dbReference>
<accession>A0A9D7K2F4</accession>